<comment type="caution">
    <text evidence="1">The sequence shown here is derived from an EMBL/GenBank/DDBJ whole genome shotgun (WGS) entry which is preliminary data.</text>
</comment>
<protein>
    <submittedName>
        <fullName evidence="1">Uncharacterized protein</fullName>
    </submittedName>
</protein>
<sequence>MATKKAFRNLAPPPLPLKIWKATFNVSPLKERTLYTYY</sequence>
<evidence type="ECO:0000313" key="2">
    <source>
        <dbReference type="Proteomes" id="UP000607653"/>
    </source>
</evidence>
<organism evidence="1 2">
    <name type="scientific">Nelumbo nucifera</name>
    <name type="common">Sacred lotus</name>
    <dbReference type="NCBI Taxonomy" id="4432"/>
    <lineage>
        <taxon>Eukaryota</taxon>
        <taxon>Viridiplantae</taxon>
        <taxon>Streptophyta</taxon>
        <taxon>Embryophyta</taxon>
        <taxon>Tracheophyta</taxon>
        <taxon>Spermatophyta</taxon>
        <taxon>Magnoliopsida</taxon>
        <taxon>Proteales</taxon>
        <taxon>Nelumbonaceae</taxon>
        <taxon>Nelumbo</taxon>
    </lineage>
</organism>
<keyword evidence="2" id="KW-1185">Reference proteome</keyword>
<accession>A0A822YDZ9</accession>
<dbReference type="Proteomes" id="UP000607653">
    <property type="component" value="Unassembled WGS sequence"/>
</dbReference>
<evidence type="ECO:0000313" key="1">
    <source>
        <dbReference type="EMBL" id="DAD30780.1"/>
    </source>
</evidence>
<dbReference type="AlphaFoldDB" id="A0A822YDZ9"/>
<proteinExistence type="predicted"/>
<reference evidence="1 2" key="1">
    <citation type="journal article" date="2020" name="Mol. Biol. Evol.">
        <title>Distinct Expression and Methylation Patterns for Genes with Different Fates following a Single Whole-Genome Duplication in Flowering Plants.</title>
        <authorList>
            <person name="Shi T."/>
            <person name="Rahmani R.S."/>
            <person name="Gugger P.F."/>
            <person name="Wang M."/>
            <person name="Li H."/>
            <person name="Zhang Y."/>
            <person name="Li Z."/>
            <person name="Wang Q."/>
            <person name="Van de Peer Y."/>
            <person name="Marchal K."/>
            <person name="Chen J."/>
        </authorList>
    </citation>
    <scope>NUCLEOTIDE SEQUENCE [LARGE SCALE GENOMIC DNA]</scope>
    <source>
        <tissue evidence="1">Leaf</tissue>
    </source>
</reference>
<dbReference type="EMBL" id="DUZY01000003">
    <property type="protein sequence ID" value="DAD30780.1"/>
    <property type="molecule type" value="Genomic_DNA"/>
</dbReference>
<name>A0A822YDZ9_NELNU</name>
<gene>
    <name evidence="1" type="ORF">HUJ06_009631</name>
</gene>